<reference evidence="2" key="1">
    <citation type="submission" date="2024-07" db="EMBL/GenBank/DDBJ databases">
        <authorList>
            <person name="Yu S.T."/>
        </authorList>
    </citation>
    <scope>NUCLEOTIDE SEQUENCE</scope>
    <source>
        <strain evidence="2">R21</strain>
    </source>
</reference>
<name>A0AB39P0C5_9ACTN</name>
<evidence type="ECO:0000313" key="2">
    <source>
        <dbReference type="EMBL" id="XDQ23789.1"/>
    </source>
</evidence>
<sequence length="65" mass="7082">MSRPVEHTGTPSAHLSAPVTIDVQGSPHAVRHLREALGECFTVHELGADSGDQEVEVQLRLERRA</sequence>
<evidence type="ECO:0000256" key="1">
    <source>
        <dbReference type="SAM" id="MobiDB-lite"/>
    </source>
</evidence>
<accession>A0AB39P0C5</accession>
<organism evidence="2">
    <name type="scientific">Streptomyces sp. R21</name>
    <dbReference type="NCBI Taxonomy" id="3238627"/>
    <lineage>
        <taxon>Bacteria</taxon>
        <taxon>Bacillati</taxon>
        <taxon>Actinomycetota</taxon>
        <taxon>Actinomycetes</taxon>
        <taxon>Kitasatosporales</taxon>
        <taxon>Streptomycetaceae</taxon>
        <taxon>Streptomyces</taxon>
    </lineage>
</organism>
<protein>
    <submittedName>
        <fullName evidence="2">Uncharacterized protein</fullName>
    </submittedName>
</protein>
<dbReference type="EMBL" id="CP163435">
    <property type="protein sequence ID" value="XDQ23789.1"/>
    <property type="molecule type" value="Genomic_DNA"/>
</dbReference>
<gene>
    <name evidence="2" type="ORF">AB5J56_03375</name>
</gene>
<dbReference type="RefSeq" id="WP_369229847.1">
    <property type="nucleotide sequence ID" value="NZ_CP163435.1"/>
</dbReference>
<dbReference type="AlphaFoldDB" id="A0AB39P0C5"/>
<feature type="region of interest" description="Disordered" evidence="1">
    <location>
        <begin position="1"/>
        <end position="21"/>
    </location>
</feature>
<proteinExistence type="predicted"/>